<evidence type="ECO:0000256" key="5">
    <source>
        <dbReference type="ARBA" id="ARBA00023034"/>
    </source>
</evidence>
<dbReference type="InterPro" id="IPR036174">
    <property type="entry name" value="Znf_Sec23_Sec24_sf"/>
</dbReference>
<gene>
    <name evidence="12" type="ORF">JKF63_07967</name>
</gene>
<dbReference type="Gene3D" id="3.40.20.10">
    <property type="entry name" value="Severin"/>
    <property type="match status" value="1"/>
</dbReference>
<dbReference type="FunFam" id="3.40.20.10:FF:000041">
    <property type="entry name" value="Protein transport protein SEC23"/>
    <property type="match status" value="1"/>
</dbReference>
<sequence>MNQGYSSSYSQGATQGAAYSGGGIAAVAAPATAGGVSGGYGGYGVQPQSQQTDTYSPAYATTTGAWGGAYQDPNHYHRGVAATEPASLNEHYGGGAPSTTASGFQGACDGSAQEATTSRNGTSAVAAVGSGGYAGAAQMNFYSSQPTPQVQQQQYYQPQQQHYQPQQQQQQQQPQPGYCGNADVIGTNSIAATGALLQAPASANATDENGLRWTWSCYPTTEVKVKVKENFSAASLAMPEMVIPMSCMYTPLYPIESTHLVLGASVDELCCTNCGAFCSMHNQREVGKYWVCLSCKRRNSFQNNTVVTEQHPVFMYETVEFVLVNPPAPPQAQPVPTFIFVVDTCIPSGEMTSLRSSLMESLQHLPRNALVGLISFGATVSVWELGTQSSVSIRKCYLLRGNAANSVESLQSMLQVSESHPVRGRLLAPLGEVEAVLTALIEELEEDGAAVPSSKRPLRATSTAVEAATYLMEALAPPHIPAQPQPQQQQQQHVLYGKNLKSPTTSGANTKMGKILLFTGGPCTRGPGAIISTDKADMMRFHRDIIEGDTPYYEAAFNFYNALEPRLIATNTCLDVFAQSLDQVGVMEMRRCIDKTGGTLIIEDETTDIMFLESLRRYWQRCDLRSGAERAAAQTGQPATGADGAYCKEDYNAHCGFAVHMEVNTSVGTLLSGALGPCNVDVEANKRGPTRKTSPLEIGTGGTTRWCVSHLDKGITLSFLFDTATANNTEGCIESANERRFIQFVTRYTTPRGEQRVRVTSVVQPIAPARAPPEFYTKTGAFDQTCAATIVARMAVNILEKHPGKWDDAKRWLDTLLVRFVRRYSTFTPGQPSTLRLDPCLSLFPSFMYNLRRSEYFMVLNISPDETTFKRHWLLRESVDNCMLMIQPTLDSYDIEKPFATPMQLDSSSLRHDNIVLMDAYFNVHVMWGSVIYQWIEAAYHENPEYANFAELLEAAEQDAQAILASRYPYPRFSRTDADGSEARHVKTRVNPATNYHNSAAQYSAGANGAVEQADVIYTDDASILTFMTSLKKAVVAADNKVKE</sequence>
<dbReference type="GO" id="GO:0008270">
    <property type="term" value="F:zinc ion binding"/>
    <property type="evidence" value="ECO:0007669"/>
    <property type="project" value="InterPro"/>
</dbReference>
<proteinExistence type="inferred from homology"/>
<dbReference type="FunFam" id="2.60.40.1670:FF:000019">
    <property type="entry name" value="Protein transport protein SEC23"/>
    <property type="match status" value="1"/>
</dbReference>
<dbReference type="GO" id="GO:0030127">
    <property type="term" value="C:COPII vesicle coat"/>
    <property type="evidence" value="ECO:0007669"/>
    <property type="project" value="InterPro"/>
</dbReference>
<evidence type="ECO:0000256" key="7">
    <source>
        <dbReference type="SAM" id="MobiDB-lite"/>
    </source>
</evidence>
<comment type="subcellular location">
    <subcellularLocation>
        <location evidence="1">Golgi apparatus membrane</location>
        <topology evidence="1">Peripheral membrane protein</topology>
        <orientation evidence="1">Cytoplasmic side</orientation>
    </subcellularLocation>
</comment>
<evidence type="ECO:0000256" key="1">
    <source>
        <dbReference type="ARBA" id="ARBA00004255"/>
    </source>
</evidence>
<feature type="compositionally biased region" description="Low complexity" evidence="7">
    <location>
        <begin position="149"/>
        <end position="176"/>
    </location>
</feature>
<protein>
    <recommendedName>
        <fullName evidence="4">Protein transport protein SEC23</fullName>
    </recommendedName>
    <alternativeName>
        <fullName evidence="3">Protein transport protein sec23</fullName>
    </alternativeName>
</protein>
<comment type="similarity">
    <text evidence="2">Belongs to the SEC23/SEC24 family. SEC23 subfamily.</text>
</comment>
<evidence type="ECO:0000313" key="13">
    <source>
        <dbReference type="Proteomes" id="UP000674318"/>
    </source>
</evidence>
<dbReference type="InterPro" id="IPR006896">
    <property type="entry name" value="Sec23/24_trunk_dom"/>
</dbReference>
<comment type="caution">
    <text evidence="12">The sequence shown here is derived from an EMBL/GenBank/DDBJ whole genome shotgun (WGS) entry which is preliminary data.</text>
</comment>
<dbReference type="AlphaFoldDB" id="A0A836HLD8"/>
<feature type="domain" description="Sec23/Sec24 beta-sandwich" evidence="11">
    <location>
        <begin position="656"/>
        <end position="766"/>
    </location>
</feature>
<evidence type="ECO:0000256" key="3">
    <source>
        <dbReference type="ARBA" id="ARBA00013451"/>
    </source>
</evidence>
<dbReference type="Pfam" id="PF08033">
    <property type="entry name" value="Sec23_BS"/>
    <property type="match status" value="1"/>
</dbReference>
<dbReference type="Gene3D" id="1.20.120.730">
    <property type="entry name" value="Sec23/Sec24 helical domain"/>
    <property type="match status" value="1"/>
</dbReference>
<dbReference type="InterPro" id="IPR029006">
    <property type="entry name" value="ADF-H/Gelsolin-like_dom_sf"/>
</dbReference>
<organism evidence="12 13">
    <name type="scientific">Porcisia hertigi</name>
    <dbReference type="NCBI Taxonomy" id="2761500"/>
    <lineage>
        <taxon>Eukaryota</taxon>
        <taxon>Discoba</taxon>
        <taxon>Euglenozoa</taxon>
        <taxon>Kinetoplastea</taxon>
        <taxon>Metakinetoplastina</taxon>
        <taxon>Trypanosomatida</taxon>
        <taxon>Trypanosomatidae</taxon>
        <taxon>Leishmaniinae</taxon>
        <taxon>Porcisia</taxon>
    </lineage>
</organism>
<dbReference type="KEGG" id="phet:94293972"/>
<dbReference type="Proteomes" id="UP000674318">
    <property type="component" value="Unassembled WGS sequence"/>
</dbReference>
<feature type="domain" description="Sec23/Sec24 trunk" evidence="9">
    <location>
        <begin position="494"/>
        <end position="617"/>
    </location>
</feature>
<dbReference type="Gene3D" id="2.60.40.1670">
    <property type="entry name" value="beta-sandwich domain of Sec23/24"/>
    <property type="match status" value="2"/>
</dbReference>
<dbReference type="InterPro" id="IPR012990">
    <property type="entry name" value="Beta-sandwich_Sec23_24"/>
</dbReference>
<dbReference type="InterPro" id="IPR007123">
    <property type="entry name" value="Gelsolin-like_dom"/>
</dbReference>
<dbReference type="GO" id="GO:0005096">
    <property type="term" value="F:GTPase activator activity"/>
    <property type="evidence" value="ECO:0007669"/>
    <property type="project" value="TreeGrafter"/>
</dbReference>
<dbReference type="InterPro" id="IPR037364">
    <property type="entry name" value="Sec23"/>
</dbReference>
<dbReference type="InterPro" id="IPR006900">
    <property type="entry name" value="Sec23/24_helical_dom"/>
</dbReference>
<keyword evidence="5" id="KW-0333">Golgi apparatus</keyword>
<name>A0A836HLD8_9TRYP</name>
<accession>A0A836HLD8</accession>
<dbReference type="GeneID" id="94293972"/>
<dbReference type="Pfam" id="PF04815">
    <property type="entry name" value="Sec23_helical"/>
    <property type="match status" value="1"/>
</dbReference>
<feature type="domain" description="Sec23/Sec24 helical" evidence="10">
    <location>
        <begin position="783"/>
        <end position="883"/>
    </location>
</feature>
<feature type="domain" description="Gelsolin-like" evidence="8">
    <location>
        <begin position="902"/>
        <end position="980"/>
    </location>
</feature>
<dbReference type="SUPFAM" id="SSF82919">
    <property type="entry name" value="Zn-finger domain of Sec23/24"/>
    <property type="match status" value="1"/>
</dbReference>
<dbReference type="SUPFAM" id="SSF81811">
    <property type="entry name" value="Helical domain of Sec23/24"/>
    <property type="match status" value="1"/>
</dbReference>
<evidence type="ECO:0000259" key="10">
    <source>
        <dbReference type="Pfam" id="PF04815"/>
    </source>
</evidence>
<evidence type="ECO:0000256" key="2">
    <source>
        <dbReference type="ARBA" id="ARBA00009210"/>
    </source>
</evidence>
<dbReference type="SUPFAM" id="SSF81995">
    <property type="entry name" value="beta-sandwich domain of Sec23/24"/>
    <property type="match status" value="1"/>
</dbReference>
<dbReference type="PANTHER" id="PTHR11141">
    <property type="entry name" value="PROTEIN TRANSPORT PROTEIN SEC23"/>
    <property type="match status" value="1"/>
</dbReference>
<dbReference type="InterPro" id="IPR036175">
    <property type="entry name" value="Sec23/24_helical_dom_sf"/>
</dbReference>
<evidence type="ECO:0000256" key="4">
    <source>
        <dbReference type="ARBA" id="ARBA00021212"/>
    </source>
</evidence>
<evidence type="ECO:0000256" key="6">
    <source>
        <dbReference type="ARBA" id="ARBA00025471"/>
    </source>
</evidence>
<keyword evidence="13" id="KW-1185">Reference proteome</keyword>
<dbReference type="EMBL" id="JAFJZO010000041">
    <property type="protein sequence ID" value="KAG5488372.1"/>
    <property type="molecule type" value="Genomic_DNA"/>
</dbReference>
<dbReference type="Gene3D" id="3.40.50.410">
    <property type="entry name" value="von Willebrand factor, type A domain"/>
    <property type="match status" value="1"/>
</dbReference>
<dbReference type="GO" id="GO:0090110">
    <property type="term" value="P:COPII-coated vesicle cargo loading"/>
    <property type="evidence" value="ECO:0007669"/>
    <property type="project" value="TreeGrafter"/>
</dbReference>
<dbReference type="SUPFAM" id="SSF53300">
    <property type="entry name" value="vWA-like"/>
    <property type="match status" value="1"/>
</dbReference>
<feature type="region of interest" description="Disordered" evidence="7">
    <location>
        <begin position="149"/>
        <end position="179"/>
    </location>
</feature>
<evidence type="ECO:0000313" key="12">
    <source>
        <dbReference type="EMBL" id="KAG5488372.1"/>
    </source>
</evidence>
<dbReference type="Pfam" id="PF00626">
    <property type="entry name" value="Gelsolin"/>
    <property type="match status" value="1"/>
</dbReference>
<comment type="function">
    <text evidence="6">Component of the coat protein complex II (COPII) which promotes the formation of transport vesicles from the endoplasmic reticulum (ER). The coat has two main functions, the physical deformation of the endoplasmic reticulum membrane into vesicles and the selection of cargo molecules.</text>
</comment>
<dbReference type="InterPro" id="IPR036465">
    <property type="entry name" value="vWFA_dom_sf"/>
</dbReference>
<feature type="domain" description="Sec23/Sec24 trunk" evidence="9">
    <location>
        <begin position="335"/>
        <end position="475"/>
    </location>
</feature>
<dbReference type="SUPFAM" id="SSF82754">
    <property type="entry name" value="C-terminal, gelsolin-like domain of Sec23/24"/>
    <property type="match status" value="1"/>
</dbReference>
<dbReference type="GO" id="GO:0006886">
    <property type="term" value="P:intracellular protein transport"/>
    <property type="evidence" value="ECO:0007669"/>
    <property type="project" value="InterPro"/>
</dbReference>
<evidence type="ECO:0000259" key="8">
    <source>
        <dbReference type="Pfam" id="PF00626"/>
    </source>
</evidence>
<evidence type="ECO:0000259" key="9">
    <source>
        <dbReference type="Pfam" id="PF04811"/>
    </source>
</evidence>
<dbReference type="OrthoDB" id="10256289at2759"/>
<evidence type="ECO:0000259" key="11">
    <source>
        <dbReference type="Pfam" id="PF08033"/>
    </source>
</evidence>
<reference evidence="12 13" key="1">
    <citation type="submission" date="2021-02" db="EMBL/GenBank/DDBJ databases">
        <title>Porcisia hertigi Genome sequencing and assembly.</title>
        <authorList>
            <person name="Almutairi H."/>
            <person name="Gatherer D."/>
        </authorList>
    </citation>
    <scope>NUCLEOTIDE SEQUENCE [LARGE SCALE GENOMIC DNA]</scope>
    <source>
        <strain evidence="12 13">C119</strain>
    </source>
</reference>
<dbReference type="RefSeq" id="XP_067752195.1">
    <property type="nucleotide sequence ID" value="XM_067903895.1"/>
</dbReference>
<dbReference type="InterPro" id="IPR036180">
    <property type="entry name" value="Gelsolin-like_dom_sf"/>
</dbReference>
<dbReference type="Pfam" id="PF04811">
    <property type="entry name" value="Sec23_trunk"/>
    <property type="match status" value="2"/>
</dbReference>
<dbReference type="GO" id="GO:0070971">
    <property type="term" value="C:endoplasmic reticulum exit site"/>
    <property type="evidence" value="ECO:0007669"/>
    <property type="project" value="TreeGrafter"/>
</dbReference>
<dbReference type="GO" id="GO:0000139">
    <property type="term" value="C:Golgi membrane"/>
    <property type="evidence" value="ECO:0007669"/>
    <property type="project" value="UniProtKB-SubCell"/>
</dbReference>
<dbReference type="PANTHER" id="PTHR11141:SF0">
    <property type="entry name" value="PROTEIN TRANSPORT PROTEIN SEC23"/>
    <property type="match status" value="1"/>
</dbReference>